<accession>A0A558B5C0</accession>
<dbReference type="InterPro" id="IPR018181">
    <property type="entry name" value="Heat_shock_70_CS"/>
</dbReference>
<proteinExistence type="inferred from homology"/>
<dbReference type="AlphaFoldDB" id="A0A558B5C0"/>
<comment type="caution">
    <text evidence="9">The sequence shown here is derived from an EMBL/GenBank/DDBJ whole genome shotgun (WGS) entry which is preliminary data.</text>
</comment>
<dbReference type="PRINTS" id="PR00301">
    <property type="entry name" value="HEATSHOCK70"/>
</dbReference>
<dbReference type="Gene3D" id="3.30.420.40">
    <property type="match status" value="2"/>
</dbReference>
<dbReference type="EMBL" id="VJWX01000385">
    <property type="protein sequence ID" value="TVT31673.1"/>
    <property type="molecule type" value="Genomic_DNA"/>
</dbReference>
<dbReference type="PANTHER" id="PTHR19375">
    <property type="entry name" value="HEAT SHOCK PROTEIN 70KDA"/>
    <property type="match status" value="1"/>
</dbReference>
<feature type="coiled-coil region" evidence="8">
    <location>
        <begin position="238"/>
        <end position="288"/>
    </location>
</feature>
<keyword evidence="3 7" id="KW-0547">Nucleotide-binding</keyword>
<dbReference type="SUPFAM" id="SSF100920">
    <property type="entry name" value="Heat shock protein 70kD (HSP70), peptide-binding domain"/>
    <property type="match status" value="1"/>
</dbReference>
<dbReference type="InterPro" id="IPR043129">
    <property type="entry name" value="ATPase_NBD"/>
</dbReference>
<dbReference type="InterPro" id="IPR029047">
    <property type="entry name" value="HSP70_peptide-bd_sf"/>
</dbReference>
<reference evidence="9 10" key="2">
    <citation type="submission" date="2019-08" db="EMBL/GenBank/DDBJ databases">
        <title>Amycolatopsis acidicola sp. nov., isolated from peat swamp forest soil.</title>
        <authorList>
            <person name="Srisuk N."/>
        </authorList>
    </citation>
    <scope>NUCLEOTIDE SEQUENCE [LARGE SCALE GENOMIC DNA]</scope>
    <source>
        <strain evidence="9 10">TBRC 6029</strain>
    </source>
</reference>
<dbReference type="Pfam" id="PF00012">
    <property type="entry name" value="HSP70"/>
    <property type="match status" value="3"/>
</dbReference>
<keyword evidence="10" id="KW-1185">Reference proteome</keyword>
<dbReference type="PROSITE" id="PS01036">
    <property type="entry name" value="HSP70_3"/>
    <property type="match status" value="1"/>
</dbReference>
<evidence type="ECO:0000313" key="9">
    <source>
        <dbReference type="EMBL" id="TVT31673.1"/>
    </source>
</evidence>
<dbReference type="PROSITE" id="PS00297">
    <property type="entry name" value="HSP70_1"/>
    <property type="match status" value="1"/>
</dbReference>
<evidence type="ECO:0000256" key="6">
    <source>
        <dbReference type="ARBA" id="ARBA00023186"/>
    </source>
</evidence>
<dbReference type="FunFam" id="3.30.420.40:FF:000545">
    <property type="entry name" value="Endoplasmic reticulum chaperone BiP"/>
    <property type="match status" value="1"/>
</dbReference>
<evidence type="ECO:0000256" key="4">
    <source>
        <dbReference type="ARBA" id="ARBA00022840"/>
    </source>
</evidence>
<comment type="similarity">
    <text evidence="1 7">Belongs to the heat shock protein 70 family.</text>
</comment>
<keyword evidence="4 7" id="KW-0067">ATP-binding</keyword>
<evidence type="ECO:0000256" key="3">
    <source>
        <dbReference type="ARBA" id="ARBA00022741"/>
    </source>
</evidence>
<evidence type="ECO:0000313" key="10">
    <source>
        <dbReference type="Proteomes" id="UP000320011"/>
    </source>
</evidence>
<evidence type="ECO:0000256" key="2">
    <source>
        <dbReference type="ARBA" id="ARBA00022553"/>
    </source>
</evidence>
<keyword evidence="8" id="KW-0175">Coiled coil</keyword>
<organism evidence="9 10">
    <name type="scientific">Amycolatopsis rhizosphaerae</name>
    <dbReference type="NCBI Taxonomy" id="2053003"/>
    <lineage>
        <taxon>Bacteria</taxon>
        <taxon>Bacillati</taxon>
        <taxon>Actinomycetota</taxon>
        <taxon>Actinomycetes</taxon>
        <taxon>Pseudonocardiales</taxon>
        <taxon>Pseudonocardiaceae</taxon>
        <taxon>Amycolatopsis</taxon>
    </lineage>
</organism>
<reference evidence="9 10" key="1">
    <citation type="submission" date="2019-07" db="EMBL/GenBank/DDBJ databases">
        <authorList>
            <person name="Duangmal K."/>
            <person name="Teo W.F.A."/>
        </authorList>
    </citation>
    <scope>NUCLEOTIDE SEQUENCE [LARGE SCALE GENOMIC DNA]</scope>
    <source>
        <strain evidence="9 10">TBRC 6029</strain>
    </source>
</reference>
<dbReference type="SUPFAM" id="SSF53067">
    <property type="entry name" value="Actin-like ATPase domain"/>
    <property type="match status" value="2"/>
</dbReference>
<dbReference type="Gene3D" id="2.60.34.10">
    <property type="entry name" value="Substrate Binding Domain Of DNAk, Chain A, domain 1"/>
    <property type="match status" value="1"/>
</dbReference>
<evidence type="ECO:0000256" key="5">
    <source>
        <dbReference type="ARBA" id="ARBA00023016"/>
    </source>
</evidence>
<name>A0A558B5C0_9PSEU</name>
<gene>
    <name evidence="9" type="ORF">FNH05_28135</name>
</gene>
<dbReference type="FunFam" id="3.90.640.10:FF:000003">
    <property type="entry name" value="Molecular chaperone DnaK"/>
    <property type="match status" value="1"/>
</dbReference>
<keyword evidence="2" id="KW-0597">Phosphoprotein</keyword>
<sequence>MMSPDTPFGIDLGTTHSCIAYLDEAGKPVIAQSAIGEDTTPSVVYFEAAGKATVGTAARDAALLAPHLVAQLTKRMMGRRKTAGTYHGKEYAPEEISALILTELARAAREGTGLTVRDVVITVPAYFGVAEKEATRRAGEIAGLTVLDVLAEPVAAALHYQAVTGGEGTRHALVCDLGGGTYDTTVIRIEGDDIRVVCTDGDAALGGADFDARVRDHLLAVFAEQHPRLDPTADEPFMQDLQTTAEQLKKELSRAQSRRTDLRFAGAVARVELTREKLEELTADLLDRMVEITARTVELARRKGIDRFDEVLLVGGMSKMPAVSARITDRLGLHPRHHEPDLAVAKGAALFALLNRARSGPAEDVADRLNLPPEEVRSLAAKKVTTVLPRAFGVKAVDPRDPLAMTNPLAARKMIAHLLPANTPLPADSGPYPFGVATDNQRMVEIEVWEQTSPHESEELADNALIGRGLLRNLPPRPAGSPFEVTFFMSETGKLTVRAEEPSSGAQVRFDLQIGGMDQAAVAAARAGIARHTVRG</sequence>
<keyword evidence="6" id="KW-0143">Chaperone</keyword>
<evidence type="ECO:0000256" key="7">
    <source>
        <dbReference type="RuleBase" id="RU003322"/>
    </source>
</evidence>
<evidence type="ECO:0000256" key="8">
    <source>
        <dbReference type="SAM" id="Coils"/>
    </source>
</evidence>
<protein>
    <submittedName>
        <fullName evidence="9">Hsp70 family protein</fullName>
    </submittedName>
</protein>
<evidence type="ECO:0000256" key="1">
    <source>
        <dbReference type="ARBA" id="ARBA00007381"/>
    </source>
</evidence>
<dbReference type="Gene3D" id="3.90.640.10">
    <property type="entry name" value="Actin, Chain A, domain 4"/>
    <property type="match status" value="1"/>
</dbReference>
<dbReference type="OrthoDB" id="9766019at2"/>
<dbReference type="CDD" id="cd24029">
    <property type="entry name" value="ASKHA_NBD_HSP70_DnaK_HscA_HscC"/>
    <property type="match status" value="1"/>
</dbReference>
<dbReference type="InterPro" id="IPR013126">
    <property type="entry name" value="Hsp_70_fam"/>
</dbReference>
<keyword evidence="5" id="KW-0346">Stress response</keyword>
<dbReference type="GO" id="GO:0140662">
    <property type="term" value="F:ATP-dependent protein folding chaperone"/>
    <property type="evidence" value="ECO:0007669"/>
    <property type="project" value="InterPro"/>
</dbReference>
<dbReference type="Proteomes" id="UP000320011">
    <property type="component" value="Unassembled WGS sequence"/>
</dbReference>
<dbReference type="GO" id="GO:0005524">
    <property type="term" value="F:ATP binding"/>
    <property type="evidence" value="ECO:0007669"/>
    <property type="project" value="UniProtKB-KW"/>
</dbReference>